<proteinExistence type="predicted"/>
<sequence>MNSTEVPGDQYRDLFLSQHTHPFIMVNQEVWELTISRLPKDYFIPDYRIINMMMNMV</sequence>
<keyword evidence="2" id="KW-1185">Reference proteome</keyword>
<dbReference type="GeneID" id="97554557"/>
<gene>
    <name evidence="1" type="ORF">PVOR_23629</name>
</gene>
<dbReference type="Proteomes" id="UP000003094">
    <property type="component" value="Unassembled WGS sequence"/>
</dbReference>
<dbReference type="EMBL" id="ADHJ01000037">
    <property type="protein sequence ID" value="EFU40287.1"/>
    <property type="molecule type" value="Genomic_DNA"/>
</dbReference>
<dbReference type="RefSeq" id="WP_006211492.1">
    <property type="nucleotide sequence ID" value="NZ_ADHJ01000037.1"/>
</dbReference>
<organism evidence="1 2">
    <name type="scientific">Paenibacillus vortex V453</name>
    <dbReference type="NCBI Taxonomy" id="715225"/>
    <lineage>
        <taxon>Bacteria</taxon>
        <taxon>Bacillati</taxon>
        <taxon>Bacillota</taxon>
        <taxon>Bacilli</taxon>
        <taxon>Bacillales</taxon>
        <taxon>Paenibacillaceae</taxon>
        <taxon>Paenibacillus</taxon>
    </lineage>
</organism>
<comment type="caution">
    <text evidence="1">The sequence shown here is derived from an EMBL/GenBank/DDBJ whole genome shotgun (WGS) entry which is preliminary data.</text>
</comment>
<reference evidence="1 2" key="1">
    <citation type="journal article" date="2010" name="BMC Genomics">
        <title>Genome sequence of the pattern forming Paenibacillus vortex bacterium reveals potential for thriving in complex environments.</title>
        <authorList>
            <person name="Sirota-Madi A."/>
            <person name="Olender T."/>
            <person name="Helman Y."/>
            <person name="Ingham C."/>
            <person name="Brainis I."/>
            <person name="Roth D."/>
            <person name="Hagi E."/>
            <person name="Brodsky L."/>
            <person name="Leshkowitz D."/>
            <person name="Galatenko V."/>
            <person name="Nikolaev V."/>
            <person name="Mugasimangalam R.C."/>
            <person name="Bransburg-Zabary S."/>
            <person name="Gutnick D.L."/>
            <person name="Lancet D."/>
            <person name="Ben-Jacob E."/>
        </authorList>
    </citation>
    <scope>NUCLEOTIDE SEQUENCE [LARGE SCALE GENOMIC DNA]</scope>
    <source>
        <strain evidence="1 2">V453</strain>
    </source>
</reference>
<evidence type="ECO:0000313" key="2">
    <source>
        <dbReference type="Proteomes" id="UP000003094"/>
    </source>
</evidence>
<name>A0A2R9SSE4_9BACL</name>
<accession>A0A2R9SSE4</accession>
<evidence type="ECO:0000313" key="1">
    <source>
        <dbReference type="EMBL" id="EFU40287.1"/>
    </source>
</evidence>
<protein>
    <submittedName>
        <fullName evidence="1">Uncharacterized protein</fullName>
    </submittedName>
</protein>
<dbReference type="KEGG" id="pvo:PVOR_23629"/>
<dbReference type="AlphaFoldDB" id="A0A2R9SSE4"/>